<dbReference type="GO" id="GO:0003677">
    <property type="term" value="F:DNA binding"/>
    <property type="evidence" value="ECO:0007669"/>
    <property type="project" value="UniProtKB-KW"/>
</dbReference>
<evidence type="ECO:0000256" key="1">
    <source>
        <dbReference type="ARBA" id="ARBA00022553"/>
    </source>
</evidence>
<dbReference type="InterPro" id="IPR016032">
    <property type="entry name" value="Sig_transdc_resp-reg_C-effctor"/>
</dbReference>
<dbReference type="PROSITE" id="PS50110">
    <property type="entry name" value="RESPONSE_REGULATORY"/>
    <property type="match status" value="1"/>
</dbReference>
<dbReference type="PANTHER" id="PTHR44591:SF3">
    <property type="entry name" value="RESPONSE REGULATORY DOMAIN-CONTAINING PROTEIN"/>
    <property type="match status" value="1"/>
</dbReference>
<dbReference type="InterPro" id="IPR011006">
    <property type="entry name" value="CheY-like_superfamily"/>
</dbReference>
<feature type="modified residue" description="4-aspartylphosphate" evidence="5">
    <location>
        <position position="59"/>
    </location>
</feature>
<dbReference type="EMBL" id="QUSG01000006">
    <property type="protein sequence ID" value="KAA3526864.1"/>
    <property type="molecule type" value="Genomic_DNA"/>
</dbReference>
<dbReference type="PRINTS" id="PR00038">
    <property type="entry name" value="HTHLUXR"/>
</dbReference>
<keyword evidence="2" id="KW-0805">Transcription regulation</keyword>
<keyword evidence="3 8" id="KW-0238">DNA-binding</keyword>
<keyword evidence="4" id="KW-0804">Transcription</keyword>
<evidence type="ECO:0000259" key="7">
    <source>
        <dbReference type="PROSITE" id="PS50110"/>
    </source>
</evidence>
<dbReference type="PANTHER" id="PTHR44591">
    <property type="entry name" value="STRESS RESPONSE REGULATOR PROTEIN 1"/>
    <property type="match status" value="1"/>
</dbReference>
<evidence type="ECO:0000256" key="2">
    <source>
        <dbReference type="ARBA" id="ARBA00023015"/>
    </source>
</evidence>
<reference evidence="8 9" key="1">
    <citation type="submission" date="2018-08" db="EMBL/GenBank/DDBJ databases">
        <title>Genome sequencing of Agrobacterium vitis strain ICMP 10754.</title>
        <authorList>
            <person name="Visnovsky S.B."/>
            <person name="Pitman A.R."/>
        </authorList>
    </citation>
    <scope>NUCLEOTIDE SEQUENCE [LARGE SCALE GENOMIC DNA]</scope>
    <source>
        <strain evidence="8 9">ICMP 10754</strain>
    </source>
</reference>
<dbReference type="CDD" id="cd06170">
    <property type="entry name" value="LuxR_C_like"/>
    <property type="match status" value="1"/>
</dbReference>
<keyword evidence="1 5" id="KW-0597">Phosphoprotein</keyword>
<dbReference type="GO" id="GO:0006355">
    <property type="term" value="P:regulation of DNA-templated transcription"/>
    <property type="evidence" value="ECO:0007669"/>
    <property type="project" value="InterPro"/>
</dbReference>
<dbReference type="InterPro" id="IPR001789">
    <property type="entry name" value="Sig_transdc_resp-reg_receiver"/>
</dbReference>
<evidence type="ECO:0000256" key="4">
    <source>
        <dbReference type="ARBA" id="ARBA00023163"/>
    </source>
</evidence>
<proteinExistence type="predicted"/>
<gene>
    <name evidence="8" type="ORF">DXT89_12965</name>
</gene>
<accession>A0A368NV13</accession>
<comment type="caution">
    <text evidence="8">The sequence shown here is derived from an EMBL/GenBank/DDBJ whole genome shotgun (WGS) entry which is preliminary data.</text>
</comment>
<dbReference type="GeneID" id="60683059"/>
<dbReference type="OrthoDB" id="5292887at2"/>
<dbReference type="InterPro" id="IPR050595">
    <property type="entry name" value="Bact_response_regulator"/>
</dbReference>
<dbReference type="SUPFAM" id="SSF46894">
    <property type="entry name" value="C-terminal effector domain of the bipartite response regulators"/>
    <property type="match status" value="1"/>
</dbReference>
<dbReference type="SUPFAM" id="SSF52172">
    <property type="entry name" value="CheY-like"/>
    <property type="match status" value="1"/>
</dbReference>
<dbReference type="RefSeq" id="WP_060718139.1">
    <property type="nucleotide sequence ID" value="NZ_CP055265.1"/>
</dbReference>
<feature type="domain" description="HTH luxR-type" evidence="6">
    <location>
        <begin position="254"/>
        <end position="319"/>
    </location>
</feature>
<dbReference type="InterPro" id="IPR036388">
    <property type="entry name" value="WH-like_DNA-bd_sf"/>
</dbReference>
<dbReference type="AlphaFoldDB" id="A0A368NV13"/>
<dbReference type="Proteomes" id="UP000436911">
    <property type="component" value="Unassembled WGS sequence"/>
</dbReference>
<evidence type="ECO:0000313" key="9">
    <source>
        <dbReference type="Proteomes" id="UP000436911"/>
    </source>
</evidence>
<organism evidence="8 9">
    <name type="scientific">Agrobacterium vitis</name>
    <name type="common">Rhizobium vitis</name>
    <dbReference type="NCBI Taxonomy" id="373"/>
    <lineage>
        <taxon>Bacteria</taxon>
        <taxon>Pseudomonadati</taxon>
        <taxon>Pseudomonadota</taxon>
        <taxon>Alphaproteobacteria</taxon>
        <taxon>Hyphomicrobiales</taxon>
        <taxon>Rhizobiaceae</taxon>
        <taxon>Rhizobium/Agrobacterium group</taxon>
        <taxon>Agrobacterium</taxon>
    </lineage>
</organism>
<name>A0A368NV13_AGRVI</name>
<protein>
    <submittedName>
        <fullName evidence="8">DNA-binding response regulator</fullName>
    </submittedName>
</protein>
<dbReference type="CDD" id="cd19920">
    <property type="entry name" value="REC_PA4781-like"/>
    <property type="match status" value="1"/>
</dbReference>
<evidence type="ECO:0000256" key="5">
    <source>
        <dbReference type="PROSITE-ProRule" id="PRU00169"/>
    </source>
</evidence>
<sequence length="322" mass="34379">MAEPTSPRDIILLVDDSPEALGFLTDALEQSGFSVLIATSGQGALGIVERISPDLILLDAVMPGMDGFETCRQIKANPAVAQVPVIFMTGLSETEHVVHALEVGGVDYLTKPINIDELRARIRVHLANARSAQSARVALDAAGRHLLALRADGSLLWSTPQASRLITTATGLEDGLDTVIKAIGDWMQARTATISTAGPATAPNSQPAGASRDAALTLPLENHPALQIAYLGAMAADEYLFRLSAANPHREDERLRQAFGLTQRESEVLLWIARGKPNRDIGEILGLAARTVNKHLEQIYVKLGVENRASAAVKAAAVLRVE</sequence>
<dbReference type="SMART" id="SM00421">
    <property type="entry name" value="HTH_LUXR"/>
    <property type="match status" value="1"/>
</dbReference>
<dbReference type="Pfam" id="PF00196">
    <property type="entry name" value="GerE"/>
    <property type="match status" value="1"/>
</dbReference>
<evidence type="ECO:0000256" key="3">
    <source>
        <dbReference type="ARBA" id="ARBA00023125"/>
    </source>
</evidence>
<evidence type="ECO:0000313" key="8">
    <source>
        <dbReference type="EMBL" id="KAA3526864.1"/>
    </source>
</evidence>
<dbReference type="InterPro" id="IPR000792">
    <property type="entry name" value="Tscrpt_reg_LuxR_C"/>
</dbReference>
<feature type="domain" description="Response regulatory" evidence="7">
    <location>
        <begin position="10"/>
        <end position="126"/>
    </location>
</feature>
<evidence type="ECO:0000259" key="6">
    <source>
        <dbReference type="PROSITE" id="PS50043"/>
    </source>
</evidence>
<dbReference type="Gene3D" id="1.10.10.10">
    <property type="entry name" value="Winged helix-like DNA-binding domain superfamily/Winged helix DNA-binding domain"/>
    <property type="match status" value="1"/>
</dbReference>
<dbReference type="SMART" id="SM00448">
    <property type="entry name" value="REC"/>
    <property type="match status" value="1"/>
</dbReference>
<dbReference type="Gene3D" id="3.40.50.2300">
    <property type="match status" value="1"/>
</dbReference>
<dbReference type="Pfam" id="PF00072">
    <property type="entry name" value="Response_reg"/>
    <property type="match status" value="1"/>
</dbReference>
<dbReference type="GO" id="GO:0000160">
    <property type="term" value="P:phosphorelay signal transduction system"/>
    <property type="evidence" value="ECO:0007669"/>
    <property type="project" value="InterPro"/>
</dbReference>
<dbReference type="PROSITE" id="PS50043">
    <property type="entry name" value="HTH_LUXR_2"/>
    <property type="match status" value="1"/>
</dbReference>